<keyword evidence="3 5" id="KW-1133">Transmembrane helix</keyword>
<sequence>MSSIPTPVSLAQARASGTVRPSRVRYGVLGLLLLATILNFVDRSALGIVAPSLSKELGLTKLQMGELFAAFGLAYAFALVPGGLLVDLLGSRLAYAISLVGWSLATLTQGFATGYQMLFGSRLAIGVLEAPAFPSNARAVTQWFPSRERGFATSVYVMGQYIGTPLFTGLLLWIAASHGWRAVFYITGGFGVLFGLVWLAVYRDPLKHRSVNRAELDYILDGQPVAARQTREKFDWRLALRLLRYRQVLAICLGKFCNNTMLVFFTTWFMTYLVEERHMSMIKVGIFQSLPFLGATLGILSAGFLSDLCIRRGMSMSLARKAPLIIGTLLGASIVAVNFVESNEGVIAILTIAFFAQGVGSSSWAAVSEIAPCQYIGLTSSITSLAANIAGVTTPLMIGYIIHATGQFFWALNLIGLICLVGALSYSLLLGKLHRIEL</sequence>
<dbReference type="InterPro" id="IPR036259">
    <property type="entry name" value="MFS_trans_sf"/>
</dbReference>
<dbReference type="PANTHER" id="PTHR11662">
    <property type="entry name" value="SOLUTE CARRIER FAMILY 17"/>
    <property type="match status" value="1"/>
</dbReference>
<feature type="transmembrane region" description="Helical" evidence="5">
    <location>
        <begin position="26"/>
        <end position="46"/>
    </location>
</feature>
<feature type="transmembrane region" description="Helical" evidence="5">
    <location>
        <begin position="346"/>
        <end position="367"/>
    </location>
</feature>
<dbReference type="InterPro" id="IPR011701">
    <property type="entry name" value="MFS"/>
</dbReference>
<dbReference type="CDD" id="cd17319">
    <property type="entry name" value="MFS_ExuT_GudP_like"/>
    <property type="match status" value="1"/>
</dbReference>
<feature type="transmembrane region" description="Helical" evidence="5">
    <location>
        <begin position="379"/>
        <end position="402"/>
    </location>
</feature>
<dbReference type="SUPFAM" id="SSF103473">
    <property type="entry name" value="MFS general substrate transporter"/>
    <property type="match status" value="1"/>
</dbReference>
<feature type="transmembrane region" description="Helical" evidence="5">
    <location>
        <begin position="155"/>
        <end position="176"/>
    </location>
</feature>
<evidence type="ECO:0000313" key="8">
    <source>
        <dbReference type="Proteomes" id="UP000249633"/>
    </source>
</evidence>
<feature type="transmembrane region" description="Helical" evidence="5">
    <location>
        <begin position="408"/>
        <end position="429"/>
    </location>
</feature>
<feature type="transmembrane region" description="Helical" evidence="5">
    <location>
        <begin position="182"/>
        <end position="202"/>
    </location>
</feature>
<dbReference type="InterPro" id="IPR050382">
    <property type="entry name" value="MFS_Na/Anion_cotransporter"/>
</dbReference>
<evidence type="ECO:0000256" key="1">
    <source>
        <dbReference type="ARBA" id="ARBA00004141"/>
    </source>
</evidence>
<feature type="transmembrane region" description="Helical" evidence="5">
    <location>
        <begin position="67"/>
        <end position="86"/>
    </location>
</feature>
<feature type="transmembrane region" description="Helical" evidence="5">
    <location>
        <begin position="248"/>
        <end position="270"/>
    </location>
</feature>
<evidence type="ECO:0000256" key="5">
    <source>
        <dbReference type="SAM" id="Phobius"/>
    </source>
</evidence>
<protein>
    <submittedName>
        <fullName evidence="7">MFS transporter</fullName>
    </submittedName>
</protein>
<reference evidence="7 8" key="1">
    <citation type="submission" date="2017-08" db="EMBL/GenBank/DDBJ databases">
        <title>Infants hospitalized years apart are colonized by the same room-sourced microbial strains.</title>
        <authorList>
            <person name="Brooks B."/>
            <person name="Olm M.R."/>
            <person name="Firek B.A."/>
            <person name="Baker R."/>
            <person name="Thomas B.C."/>
            <person name="Morowitz M.J."/>
            <person name="Banfield J.F."/>
        </authorList>
    </citation>
    <scope>NUCLEOTIDE SEQUENCE [LARGE SCALE GENOMIC DNA]</scope>
    <source>
        <strain evidence="7">S2_012_000_R2_81</strain>
    </source>
</reference>
<proteinExistence type="predicted"/>
<gene>
    <name evidence="7" type="ORF">DI603_04605</name>
</gene>
<dbReference type="PROSITE" id="PS50850">
    <property type="entry name" value="MFS"/>
    <property type="match status" value="1"/>
</dbReference>
<keyword evidence="4 5" id="KW-0472">Membrane</keyword>
<feature type="transmembrane region" description="Helical" evidence="5">
    <location>
        <begin position="92"/>
        <end position="112"/>
    </location>
</feature>
<evidence type="ECO:0000256" key="4">
    <source>
        <dbReference type="ARBA" id="ARBA00023136"/>
    </source>
</evidence>
<name>A0A2W5DTF2_9BURK</name>
<evidence type="ECO:0000256" key="2">
    <source>
        <dbReference type="ARBA" id="ARBA00022692"/>
    </source>
</evidence>
<dbReference type="GO" id="GO:0022857">
    <property type="term" value="F:transmembrane transporter activity"/>
    <property type="evidence" value="ECO:0007669"/>
    <property type="project" value="InterPro"/>
</dbReference>
<dbReference type="AlphaFoldDB" id="A0A2W5DTF2"/>
<evidence type="ECO:0000313" key="7">
    <source>
        <dbReference type="EMBL" id="PZP35161.1"/>
    </source>
</evidence>
<dbReference type="Gene3D" id="1.20.1250.20">
    <property type="entry name" value="MFS general substrate transporter like domains"/>
    <property type="match status" value="2"/>
</dbReference>
<dbReference type="GO" id="GO:0016020">
    <property type="term" value="C:membrane"/>
    <property type="evidence" value="ECO:0007669"/>
    <property type="project" value="UniProtKB-SubCell"/>
</dbReference>
<evidence type="ECO:0000259" key="6">
    <source>
        <dbReference type="PROSITE" id="PS50850"/>
    </source>
</evidence>
<accession>A0A2W5DTF2</accession>
<feature type="transmembrane region" description="Helical" evidence="5">
    <location>
        <begin position="290"/>
        <end position="310"/>
    </location>
</feature>
<comment type="caution">
    <text evidence="7">The sequence shown here is derived from an EMBL/GenBank/DDBJ whole genome shotgun (WGS) entry which is preliminary data.</text>
</comment>
<dbReference type="Proteomes" id="UP000249633">
    <property type="component" value="Unassembled WGS sequence"/>
</dbReference>
<feature type="domain" description="Major facilitator superfamily (MFS) profile" evidence="6">
    <location>
        <begin position="28"/>
        <end position="434"/>
    </location>
</feature>
<keyword evidence="2 5" id="KW-0812">Transmembrane</keyword>
<dbReference type="Pfam" id="PF07690">
    <property type="entry name" value="MFS_1"/>
    <property type="match status" value="1"/>
</dbReference>
<feature type="transmembrane region" description="Helical" evidence="5">
    <location>
        <begin position="322"/>
        <end position="340"/>
    </location>
</feature>
<organism evidence="7 8">
    <name type="scientific">Roseateles depolymerans</name>
    <dbReference type="NCBI Taxonomy" id="76731"/>
    <lineage>
        <taxon>Bacteria</taxon>
        <taxon>Pseudomonadati</taxon>
        <taxon>Pseudomonadota</taxon>
        <taxon>Betaproteobacteria</taxon>
        <taxon>Burkholderiales</taxon>
        <taxon>Sphaerotilaceae</taxon>
        <taxon>Roseateles</taxon>
    </lineage>
</organism>
<dbReference type="EMBL" id="QFOD01000003">
    <property type="protein sequence ID" value="PZP35161.1"/>
    <property type="molecule type" value="Genomic_DNA"/>
</dbReference>
<evidence type="ECO:0000256" key="3">
    <source>
        <dbReference type="ARBA" id="ARBA00022989"/>
    </source>
</evidence>
<dbReference type="InterPro" id="IPR020846">
    <property type="entry name" value="MFS_dom"/>
</dbReference>
<comment type="subcellular location">
    <subcellularLocation>
        <location evidence="1">Membrane</location>
        <topology evidence="1">Multi-pass membrane protein</topology>
    </subcellularLocation>
</comment>
<dbReference type="PANTHER" id="PTHR11662:SF333">
    <property type="entry name" value="D-GALACTONATE TRANSPORTER"/>
    <property type="match status" value="1"/>
</dbReference>